<feature type="transmembrane region" description="Helical" evidence="7">
    <location>
        <begin position="215"/>
        <end position="237"/>
    </location>
</feature>
<gene>
    <name evidence="8" type="ORF">K8V05_01695</name>
</gene>
<keyword evidence="4 7" id="KW-0812">Transmembrane</keyword>
<accession>A0A921H2K9</accession>
<feature type="transmembrane region" description="Helical" evidence="7">
    <location>
        <begin position="80"/>
        <end position="107"/>
    </location>
</feature>
<feature type="transmembrane region" description="Helical" evidence="7">
    <location>
        <begin position="44"/>
        <end position="68"/>
    </location>
</feature>
<sequence length="479" mass="54054">MESLKQKTFHGIIWSSLERFSVQGIQFVVMIIMARMLTPDDYGLVGMLTIFLAVSQSLVDSGFSQALIRKQDRTEVDNSTVFYFNIGIGVILYGLLFVCAPLIASFYKEPSLVLIMRVIGISVFINSFVVVQRALLTTRVDFKTQAKAALIAALLSGCCGIGMAANGYGVWSIVIQQLLNLGINVSLLWYFSSWRPTWCYSWKSFRELFGFGSKLLASGLLETIYKNIYLIVIGRVFSASDLGYYTRAQQFSDFPSSNLTGIMQRVTYPVLCSIQNDDTRLADVYRRFLRLSAFVIFPLMMGLAAVAQPLILVLLKEQWFFTAILLQILCFSMMWYPVHAINLNLLQVKGRSDLFLRLEIIKKIIGVGILCITIPMGLIAMCVGTIFSSLIALVINTYYTGKLIHVGFVRQMRDLTPTLLLSISMGGVVYTFLYYLSWGALVQLICGVCVGVFYYLFLASCLRFREWKELIDLLHRNNN</sequence>
<keyword evidence="5 7" id="KW-1133">Transmembrane helix</keyword>
<feature type="transmembrane region" description="Helical" evidence="7">
    <location>
        <begin position="319"/>
        <end position="338"/>
    </location>
</feature>
<dbReference type="AlphaFoldDB" id="A0A921H2K9"/>
<feature type="transmembrane region" description="Helical" evidence="7">
    <location>
        <begin position="364"/>
        <end position="395"/>
    </location>
</feature>
<feature type="transmembrane region" description="Helical" evidence="7">
    <location>
        <begin position="415"/>
        <end position="435"/>
    </location>
</feature>
<protein>
    <submittedName>
        <fullName evidence="8">Lipopolysaccharide biosynthesis protein</fullName>
    </submittedName>
</protein>
<evidence type="ECO:0000256" key="5">
    <source>
        <dbReference type="ARBA" id="ARBA00022989"/>
    </source>
</evidence>
<name>A0A921H2K9_9BACT</name>
<dbReference type="InterPro" id="IPR050833">
    <property type="entry name" value="Poly_Biosynth_Transport"/>
</dbReference>
<feature type="transmembrane region" description="Helical" evidence="7">
    <location>
        <begin position="288"/>
        <end position="307"/>
    </location>
</feature>
<evidence type="ECO:0000256" key="2">
    <source>
        <dbReference type="ARBA" id="ARBA00007430"/>
    </source>
</evidence>
<evidence type="ECO:0000256" key="3">
    <source>
        <dbReference type="ARBA" id="ARBA00022475"/>
    </source>
</evidence>
<comment type="similarity">
    <text evidence="2">Belongs to the polysaccharide synthase family.</text>
</comment>
<dbReference type="PANTHER" id="PTHR30250">
    <property type="entry name" value="PST FAMILY PREDICTED COLANIC ACID TRANSPORTER"/>
    <property type="match status" value="1"/>
</dbReference>
<comment type="subcellular location">
    <subcellularLocation>
        <location evidence="1">Cell membrane</location>
        <topology evidence="1">Multi-pass membrane protein</topology>
    </subcellularLocation>
</comment>
<evidence type="ECO:0000256" key="4">
    <source>
        <dbReference type="ARBA" id="ARBA00022692"/>
    </source>
</evidence>
<dbReference type="CDD" id="cd13127">
    <property type="entry name" value="MATE_tuaB_like"/>
    <property type="match status" value="1"/>
</dbReference>
<keyword evidence="3" id="KW-1003">Cell membrane</keyword>
<evidence type="ECO:0000256" key="6">
    <source>
        <dbReference type="ARBA" id="ARBA00023136"/>
    </source>
</evidence>
<evidence type="ECO:0000313" key="8">
    <source>
        <dbReference type="EMBL" id="HJF69451.1"/>
    </source>
</evidence>
<keyword evidence="6 7" id="KW-0472">Membrane</keyword>
<dbReference type="Proteomes" id="UP000742098">
    <property type="component" value="Unassembled WGS sequence"/>
</dbReference>
<dbReference type="EMBL" id="DYVS01000033">
    <property type="protein sequence ID" value="HJF69451.1"/>
    <property type="molecule type" value="Genomic_DNA"/>
</dbReference>
<dbReference type="GO" id="GO:0005886">
    <property type="term" value="C:plasma membrane"/>
    <property type="evidence" value="ECO:0007669"/>
    <property type="project" value="UniProtKB-SubCell"/>
</dbReference>
<feature type="transmembrane region" description="Helical" evidence="7">
    <location>
        <begin position="113"/>
        <end position="136"/>
    </location>
</feature>
<evidence type="ECO:0000256" key="7">
    <source>
        <dbReference type="SAM" id="Phobius"/>
    </source>
</evidence>
<feature type="transmembrane region" description="Helical" evidence="7">
    <location>
        <begin position="20"/>
        <end position="38"/>
    </location>
</feature>
<evidence type="ECO:0000313" key="9">
    <source>
        <dbReference type="Proteomes" id="UP000742098"/>
    </source>
</evidence>
<dbReference type="Pfam" id="PF13440">
    <property type="entry name" value="Polysacc_synt_3"/>
    <property type="match status" value="1"/>
</dbReference>
<comment type="caution">
    <text evidence="8">The sequence shown here is derived from an EMBL/GenBank/DDBJ whole genome shotgun (WGS) entry which is preliminary data.</text>
</comment>
<proteinExistence type="inferred from homology"/>
<organism evidence="8 9">
    <name type="scientific">Butyricimonas virosa</name>
    <dbReference type="NCBI Taxonomy" id="544645"/>
    <lineage>
        <taxon>Bacteria</taxon>
        <taxon>Pseudomonadati</taxon>
        <taxon>Bacteroidota</taxon>
        <taxon>Bacteroidia</taxon>
        <taxon>Bacteroidales</taxon>
        <taxon>Odoribacteraceae</taxon>
        <taxon>Butyricimonas</taxon>
    </lineage>
</organism>
<dbReference type="PANTHER" id="PTHR30250:SF10">
    <property type="entry name" value="LIPOPOLYSACCHARIDE BIOSYNTHESIS PROTEIN WZXC"/>
    <property type="match status" value="1"/>
</dbReference>
<reference evidence="8" key="1">
    <citation type="journal article" date="2021" name="PeerJ">
        <title>Extensive microbial diversity within the chicken gut microbiome revealed by metagenomics and culture.</title>
        <authorList>
            <person name="Gilroy R."/>
            <person name="Ravi A."/>
            <person name="Getino M."/>
            <person name="Pursley I."/>
            <person name="Horton D.L."/>
            <person name="Alikhan N.F."/>
            <person name="Baker D."/>
            <person name="Gharbi K."/>
            <person name="Hall N."/>
            <person name="Watson M."/>
            <person name="Adriaenssens E.M."/>
            <person name="Foster-Nyarko E."/>
            <person name="Jarju S."/>
            <person name="Secka A."/>
            <person name="Antonio M."/>
            <person name="Oren A."/>
            <person name="Chaudhuri R.R."/>
            <person name="La Ragione R."/>
            <person name="Hildebrand F."/>
            <person name="Pallen M.J."/>
        </authorList>
    </citation>
    <scope>NUCLEOTIDE SEQUENCE</scope>
    <source>
        <strain evidence="8">6966</strain>
    </source>
</reference>
<feature type="transmembrane region" description="Helical" evidence="7">
    <location>
        <begin position="441"/>
        <end position="462"/>
    </location>
</feature>
<reference evidence="8" key="2">
    <citation type="submission" date="2021-09" db="EMBL/GenBank/DDBJ databases">
        <authorList>
            <person name="Gilroy R."/>
        </authorList>
    </citation>
    <scope>NUCLEOTIDE SEQUENCE</scope>
    <source>
        <strain evidence="8">6966</strain>
    </source>
</reference>
<feature type="transmembrane region" description="Helical" evidence="7">
    <location>
        <begin position="148"/>
        <end position="168"/>
    </location>
</feature>
<evidence type="ECO:0000256" key="1">
    <source>
        <dbReference type="ARBA" id="ARBA00004651"/>
    </source>
</evidence>